<evidence type="ECO:0000313" key="2">
    <source>
        <dbReference type="EMBL" id="KAI9261673.1"/>
    </source>
</evidence>
<dbReference type="CDD" id="cd00570">
    <property type="entry name" value="GST_N_family"/>
    <property type="match status" value="1"/>
</dbReference>
<dbReference type="Gene3D" id="1.20.1050.10">
    <property type="match status" value="1"/>
</dbReference>
<dbReference type="Pfam" id="PF13417">
    <property type="entry name" value="GST_N_3"/>
    <property type="match status" value="1"/>
</dbReference>
<sequence length="314" mass="35278">MAPSDIILHWYPLSPFAQKVAWVLNFKNIDYKVVQISPIEPRPLRRPLDGGYRKTPILQIGNHVYCDTKCIIDELEKRYPEPSIYPKTKTGESSESLGKGLAVWLETLLFGSVSRQFDVSLLPEKFRNDRNEFLRQKFGGGSPFMKLDLLAQLAMAEKLLGDKTYLLDTPTLSMVDLSLAKSMFFLSNVAGPDFVEQQAPRLAAHMQRVFAEAKMTRTETMPKLKAEQAIELAQQQYQPLNTQEAPATSVLSELKIGQEVMVTPLDTGRVPSIGILRSLTDNTVVIEHKTDKVTSFIHFPSFGFIVTPPPKPSL</sequence>
<evidence type="ECO:0000313" key="3">
    <source>
        <dbReference type="Proteomes" id="UP001209540"/>
    </source>
</evidence>
<accession>A0AAD5KCH7</accession>
<reference evidence="2" key="2">
    <citation type="submission" date="2023-02" db="EMBL/GenBank/DDBJ databases">
        <authorList>
            <consortium name="DOE Joint Genome Institute"/>
            <person name="Mondo S.J."/>
            <person name="Chang Y."/>
            <person name="Wang Y."/>
            <person name="Ahrendt S."/>
            <person name="Andreopoulos W."/>
            <person name="Barry K."/>
            <person name="Beard J."/>
            <person name="Benny G.L."/>
            <person name="Blankenship S."/>
            <person name="Bonito G."/>
            <person name="Cuomo C."/>
            <person name="Desiro A."/>
            <person name="Gervers K.A."/>
            <person name="Hundley H."/>
            <person name="Kuo A."/>
            <person name="LaButti K."/>
            <person name="Lang B.F."/>
            <person name="Lipzen A."/>
            <person name="O'Donnell K."/>
            <person name="Pangilinan J."/>
            <person name="Reynolds N."/>
            <person name="Sandor L."/>
            <person name="Smith M.W."/>
            <person name="Tsang A."/>
            <person name="Grigoriev I.V."/>
            <person name="Stajich J.E."/>
            <person name="Spatafora J.W."/>
        </authorList>
    </citation>
    <scope>NUCLEOTIDE SEQUENCE</scope>
    <source>
        <strain evidence="2">RSA 2281</strain>
    </source>
</reference>
<proteinExistence type="predicted"/>
<dbReference type="EMBL" id="JAIXMP010000015">
    <property type="protein sequence ID" value="KAI9261673.1"/>
    <property type="molecule type" value="Genomic_DNA"/>
</dbReference>
<dbReference type="SUPFAM" id="SSF52833">
    <property type="entry name" value="Thioredoxin-like"/>
    <property type="match status" value="1"/>
</dbReference>
<dbReference type="CDD" id="cd00299">
    <property type="entry name" value="GST_C_family"/>
    <property type="match status" value="1"/>
</dbReference>
<reference evidence="2" key="1">
    <citation type="journal article" date="2022" name="IScience">
        <title>Evolution of zygomycete secretomes and the origins of terrestrial fungal ecologies.</title>
        <authorList>
            <person name="Chang Y."/>
            <person name="Wang Y."/>
            <person name="Mondo S."/>
            <person name="Ahrendt S."/>
            <person name="Andreopoulos W."/>
            <person name="Barry K."/>
            <person name="Beard J."/>
            <person name="Benny G.L."/>
            <person name="Blankenship S."/>
            <person name="Bonito G."/>
            <person name="Cuomo C."/>
            <person name="Desiro A."/>
            <person name="Gervers K.A."/>
            <person name="Hundley H."/>
            <person name="Kuo A."/>
            <person name="LaButti K."/>
            <person name="Lang B.F."/>
            <person name="Lipzen A."/>
            <person name="O'Donnell K."/>
            <person name="Pangilinan J."/>
            <person name="Reynolds N."/>
            <person name="Sandor L."/>
            <person name="Smith M.E."/>
            <person name="Tsang A."/>
            <person name="Grigoriev I.V."/>
            <person name="Stajich J.E."/>
            <person name="Spatafora J.W."/>
        </authorList>
    </citation>
    <scope>NUCLEOTIDE SEQUENCE</scope>
    <source>
        <strain evidence="2">RSA 2281</strain>
    </source>
</reference>
<dbReference type="InterPro" id="IPR036249">
    <property type="entry name" value="Thioredoxin-like_sf"/>
</dbReference>
<evidence type="ECO:0000259" key="1">
    <source>
        <dbReference type="PROSITE" id="PS50404"/>
    </source>
</evidence>
<dbReference type="InterPro" id="IPR036282">
    <property type="entry name" value="Glutathione-S-Trfase_C_sf"/>
</dbReference>
<name>A0AAD5KCH7_9FUNG</name>
<dbReference type="AlphaFoldDB" id="A0AAD5KCH7"/>
<dbReference type="Proteomes" id="UP001209540">
    <property type="component" value="Unassembled WGS sequence"/>
</dbReference>
<dbReference type="InterPro" id="IPR004045">
    <property type="entry name" value="Glutathione_S-Trfase_N"/>
</dbReference>
<dbReference type="Gene3D" id="3.40.30.110">
    <property type="match status" value="1"/>
</dbReference>
<keyword evidence="3" id="KW-1185">Reference proteome</keyword>
<protein>
    <recommendedName>
        <fullName evidence="1">GST N-terminal domain-containing protein</fullName>
    </recommendedName>
</protein>
<dbReference type="SUPFAM" id="SSF47616">
    <property type="entry name" value="GST C-terminal domain-like"/>
    <property type="match status" value="1"/>
</dbReference>
<organism evidence="2 3">
    <name type="scientific">Phascolomyces articulosus</name>
    <dbReference type="NCBI Taxonomy" id="60185"/>
    <lineage>
        <taxon>Eukaryota</taxon>
        <taxon>Fungi</taxon>
        <taxon>Fungi incertae sedis</taxon>
        <taxon>Mucoromycota</taxon>
        <taxon>Mucoromycotina</taxon>
        <taxon>Mucoromycetes</taxon>
        <taxon>Mucorales</taxon>
        <taxon>Lichtheimiaceae</taxon>
        <taxon>Phascolomyces</taxon>
    </lineage>
</organism>
<gene>
    <name evidence="2" type="ORF">BDA99DRAFT_560533</name>
</gene>
<comment type="caution">
    <text evidence="2">The sequence shown here is derived from an EMBL/GenBank/DDBJ whole genome shotgun (WGS) entry which is preliminary data.</text>
</comment>
<dbReference type="PROSITE" id="PS50404">
    <property type="entry name" value="GST_NTER"/>
    <property type="match status" value="1"/>
</dbReference>
<feature type="domain" description="GST N-terminal" evidence="1">
    <location>
        <begin position="4"/>
        <end position="83"/>
    </location>
</feature>